<dbReference type="Proteomes" id="UP000472270">
    <property type="component" value="Unassembled WGS sequence"/>
</dbReference>
<keyword evidence="5" id="KW-1015">Disulfide bond</keyword>
<keyword evidence="4" id="KW-0732">Signal</keyword>
<comment type="similarity">
    <text evidence="2">Belongs to the adrenomedullin family.</text>
</comment>
<protein>
    <recommendedName>
        <fullName evidence="9">Adrenomedullin</fullName>
    </recommendedName>
</protein>
<dbReference type="Pfam" id="PF00214">
    <property type="entry name" value="Calc_CGRP_IAPP"/>
    <property type="match status" value="1"/>
</dbReference>
<dbReference type="AlphaFoldDB" id="A0A673G179"/>
<dbReference type="PANTHER" id="PTHR23414:SF6">
    <property type="entry name" value="ADRENOMEDULLIN-5-LIKE PROTEIN-RELATED"/>
    <property type="match status" value="1"/>
</dbReference>
<dbReference type="InterPro" id="IPR021116">
    <property type="entry name" value="Calcitonin/adrenomedullin"/>
</dbReference>
<dbReference type="GO" id="GO:0003073">
    <property type="term" value="P:regulation of systemic arterial blood pressure"/>
    <property type="evidence" value="ECO:0007669"/>
    <property type="project" value="TreeGrafter"/>
</dbReference>
<evidence type="ECO:0008006" key="9">
    <source>
        <dbReference type="Google" id="ProtNLM"/>
    </source>
</evidence>
<keyword evidence="8" id="KW-1185">Reference proteome</keyword>
<keyword evidence="3" id="KW-0964">Secreted</keyword>
<dbReference type="GO" id="GO:0010460">
    <property type="term" value="P:positive regulation of heart rate"/>
    <property type="evidence" value="ECO:0007669"/>
    <property type="project" value="TreeGrafter"/>
</dbReference>
<evidence type="ECO:0000256" key="5">
    <source>
        <dbReference type="ARBA" id="ARBA00023157"/>
    </source>
</evidence>
<comment type="subcellular location">
    <subcellularLocation>
        <location evidence="1">Secreted</location>
    </subcellularLocation>
</comment>
<organism evidence="7 8">
    <name type="scientific">Sinocyclocheilus rhinocerous</name>
    <dbReference type="NCBI Taxonomy" id="307959"/>
    <lineage>
        <taxon>Eukaryota</taxon>
        <taxon>Metazoa</taxon>
        <taxon>Chordata</taxon>
        <taxon>Craniata</taxon>
        <taxon>Vertebrata</taxon>
        <taxon>Euteleostomi</taxon>
        <taxon>Actinopterygii</taxon>
        <taxon>Neopterygii</taxon>
        <taxon>Teleostei</taxon>
        <taxon>Ostariophysi</taxon>
        <taxon>Cypriniformes</taxon>
        <taxon>Cyprinidae</taxon>
        <taxon>Cyprininae</taxon>
        <taxon>Sinocyclocheilus</taxon>
    </lineage>
</organism>
<dbReference type="GO" id="GO:0005576">
    <property type="term" value="C:extracellular region"/>
    <property type="evidence" value="ECO:0007669"/>
    <property type="project" value="UniProtKB-SubCell"/>
</dbReference>
<evidence type="ECO:0000313" key="8">
    <source>
        <dbReference type="Proteomes" id="UP000472270"/>
    </source>
</evidence>
<evidence type="ECO:0000256" key="2">
    <source>
        <dbReference type="ARBA" id="ARBA00010575"/>
    </source>
</evidence>
<reference evidence="7" key="1">
    <citation type="submission" date="2025-08" db="UniProtKB">
        <authorList>
            <consortium name="Ensembl"/>
        </authorList>
    </citation>
    <scope>IDENTIFICATION</scope>
</reference>
<dbReference type="Ensembl" id="ENSSRHT00000009288.1">
    <property type="protein sequence ID" value="ENSSRHP00000009005.1"/>
    <property type="gene ID" value="ENSSRHG00000005198.1"/>
</dbReference>
<reference evidence="7" key="2">
    <citation type="submission" date="2025-09" db="UniProtKB">
        <authorList>
            <consortium name="Ensembl"/>
        </authorList>
    </citation>
    <scope>IDENTIFICATION</scope>
</reference>
<evidence type="ECO:0000256" key="3">
    <source>
        <dbReference type="ARBA" id="ARBA00022525"/>
    </source>
</evidence>
<dbReference type="InterPro" id="IPR051665">
    <property type="entry name" value="Adrenomedullin-reg_peptide"/>
</dbReference>
<accession>A0A673G179</accession>
<evidence type="ECO:0000256" key="6">
    <source>
        <dbReference type="SAM" id="MobiDB-lite"/>
    </source>
</evidence>
<evidence type="ECO:0000313" key="7">
    <source>
        <dbReference type="Ensembl" id="ENSSRHP00000009005.1"/>
    </source>
</evidence>
<evidence type="ECO:0000256" key="1">
    <source>
        <dbReference type="ARBA" id="ARBA00004613"/>
    </source>
</evidence>
<evidence type="ECO:0000256" key="4">
    <source>
        <dbReference type="ARBA" id="ARBA00022729"/>
    </source>
</evidence>
<proteinExistence type="inferred from homology"/>
<dbReference type="GO" id="GO:0007189">
    <property type="term" value="P:adenylate cyclase-activating G protein-coupled receptor signaling pathway"/>
    <property type="evidence" value="ECO:0007669"/>
    <property type="project" value="TreeGrafter"/>
</dbReference>
<name>A0A673G179_9TELE</name>
<sequence length="147" mass="16574">MVRTKSFLKRLPSMQGHTIMEVAVLLLLTIPMSTTTPVRQTQRTQTESLSLMKSIQRSRDMTLIDTDRDRETPSVVTKTTRKTHLNATSSLLLQTILQKARERRAAQRGCQLGTCQVHNLASKLYRMGQSNGKEESKNANDPTGYGR</sequence>
<dbReference type="GO" id="GO:0005179">
    <property type="term" value="F:hormone activity"/>
    <property type="evidence" value="ECO:0007669"/>
    <property type="project" value="InterPro"/>
</dbReference>
<feature type="region of interest" description="Disordered" evidence="6">
    <location>
        <begin position="127"/>
        <end position="147"/>
    </location>
</feature>
<dbReference type="PANTHER" id="PTHR23414">
    <property type="entry name" value="ADRENOMEDULLIN, ADM"/>
    <property type="match status" value="1"/>
</dbReference>